<feature type="transmembrane region" description="Helical" evidence="1">
    <location>
        <begin position="101"/>
        <end position="125"/>
    </location>
</feature>
<evidence type="ECO:0000256" key="1">
    <source>
        <dbReference type="SAM" id="Phobius"/>
    </source>
</evidence>
<dbReference type="AlphaFoldDB" id="A0A1S3KDQ0"/>
<evidence type="ECO:0000313" key="2">
    <source>
        <dbReference type="Proteomes" id="UP000085678"/>
    </source>
</evidence>
<gene>
    <name evidence="3" type="primary">LOC106180973</name>
</gene>
<keyword evidence="2" id="KW-1185">Reference proteome</keyword>
<keyword evidence="1" id="KW-0472">Membrane</keyword>
<dbReference type="OrthoDB" id="10072198at2759"/>
<dbReference type="RefSeq" id="XP_013420622.1">
    <property type="nucleotide sequence ID" value="XM_013565168.1"/>
</dbReference>
<dbReference type="InParanoid" id="A0A1S3KDQ0"/>
<dbReference type="Gene3D" id="3.60.10.10">
    <property type="entry name" value="Endonuclease/exonuclease/phosphatase"/>
    <property type="match status" value="1"/>
</dbReference>
<name>A0A1S3KDQ0_LINAN</name>
<dbReference type="PANTHER" id="PTHR46670:SF3">
    <property type="entry name" value="ENDONUCLEASE_EXONUCLEASE_PHOSPHATASE DOMAIN-CONTAINING PROTEIN"/>
    <property type="match status" value="1"/>
</dbReference>
<protein>
    <submittedName>
        <fullName evidence="3">Uncharacterized protein LOC106180973 isoform X1</fullName>
    </submittedName>
</protein>
<sequence>MAFLYALAGGCISRGLVSVRNHFTLTSLSLLCALVGMLLLCALLGMTLLYALLGMTLLYALTGMALLYALVGLSLLCALTCIALLYTLVGMALLCALVDMALLYALLGMSLLCALVGMSLLCALLGMPLLCALAGMVLLYSLVGMSLLCALVGMSLRIITVYRIPPSKTTNLRKMLFLSEFPYLLEYLAPLRGKLLIFGDMNIHWDDQHIPENKQFALLIDSFGLTQYVLDPTHVRGHTRDMVLARESDSLVTSCEVGHLLSDHHVINTTLRCGRPHPSKSKILFRKIKGIDVNELKRQVTSQLGDLSFDNLSPEECVLLYDRTLTTALDNLAPVKTKTFVKKDLQPWMNDRILEAKRDRRKAERKWRGSKLTVHHQIYKEACCHVNKLICQYYSDMIQECDGDTKALFRTVNTILGKTNCFTIAKQIQ</sequence>
<dbReference type="STRING" id="7574.A0A1S3KDQ0"/>
<keyword evidence="1" id="KW-1133">Transmembrane helix</keyword>
<organism evidence="2 3">
    <name type="scientific">Lingula anatina</name>
    <name type="common">Brachiopod</name>
    <name type="synonym">Lingula unguis</name>
    <dbReference type="NCBI Taxonomy" id="7574"/>
    <lineage>
        <taxon>Eukaryota</taxon>
        <taxon>Metazoa</taxon>
        <taxon>Spiralia</taxon>
        <taxon>Lophotrochozoa</taxon>
        <taxon>Brachiopoda</taxon>
        <taxon>Linguliformea</taxon>
        <taxon>Lingulata</taxon>
        <taxon>Lingulida</taxon>
        <taxon>Linguloidea</taxon>
        <taxon>Lingulidae</taxon>
        <taxon>Lingula</taxon>
    </lineage>
</organism>
<dbReference type="InterPro" id="IPR036691">
    <property type="entry name" value="Endo/exonu/phosph_ase_sf"/>
</dbReference>
<dbReference type="PANTHER" id="PTHR46670">
    <property type="entry name" value="ENDO/EXONUCLEASE/PHOSPHATASE DOMAIN-CONTAINING PROTEIN"/>
    <property type="match status" value="1"/>
</dbReference>
<reference evidence="3" key="1">
    <citation type="submission" date="2025-08" db="UniProtKB">
        <authorList>
            <consortium name="RefSeq"/>
        </authorList>
    </citation>
    <scope>IDENTIFICATION</scope>
    <source>
        <tissue evidence="3">Gonads</tissue>
    </source>
</reference>
<keyword evidence="1" id="KW-0812">Transmembrane</keyword>
<evidence type="ECO:0000313" key="3">
    <source>
        <dbReference type="RefSeq" id="XP_013420622.1"/>
    </source>
</evidence>
<feature type="transmembrane region" description="Helical" evidence="1">
    <location>
        <begin position="137"/>
        <end position="159"/>
    </location>
</feature>
<accession>A0A1S3KDQ0</accession>
<feature type="transmembrane region" description="Helical" evidence="1">
    <location>
        <begin position="28"/>
        <end position="53"/>
    </location>
</feature>
<proteinExistence type="predicted"/>
<dbReference type="SUPFAM" id="SSF56219">
    <property type="entry name" value="DNase I-like"/>
    <property type="match status" value="1"/>
</dbReference>
<feature type="transmembrane region" description="Helical" evidence="1">
    <location>
        <begin position="65"/>
        <end position="89"/>
    </location>
</feature>
<dbReference type="GeneID" id="106180973"/>
<dbReference type="KEGG" id="lak:106180973"/>
<dbReference type="Proteomes" id="UP000085678">
    <property type="component" value="Unplaced"/>
</dbReference>